<proteinExistence type="predicted"/>
<gene>
    <name evidence="1" type="ORF">AAAT05_00180</name>
</gene>
<evidence type="ECO:0000313" key="2">
    <source>
        <dbReference type="Proteomes" id="UP001478817"/>
    </source>
</evidence>
<dbReference type="Pfam" id="PF11756">
    <property type="entry name" value="YgbA_NO"/>
    <property type="match status" value="1"/>
</dbReference>
<keyword evidence="2" id="KW-1185">Reference proteome</keyword>
<name>A0ABV1ICZ2_9ACTN</name>
<dbReference type="Proteomes" id="UP001478817">
    <property type="component" value="Unassembled WGS sequence"/>
</dbReference>
<comment type="caution">
    <text evidence="1">The sequence shown here is derived from an EMBL/GenBank/DDBJ whole genome shotgun (WGS) entry which is preliminary data.</text>
</comment>
<organism evidence="1 2">
    <name type="scientific">Paratractidigestivibacter faecalis</name>
    <dbReference type="NCBI Taxonomy" id="2292441"/>
    <lineage>
        <taxon>Bacteria</taxon>
        <taxon>Bacillati</taxon>
        <taxon>Actinomycetota</taxon>
        <taxon>Coriobacteriia</taxon>
        <taxon>Coriobacteriales</taxon>
        <taxon>Atopobiaceae</taxon>
        <taxon>Paratractidigestivibacter</taxon>
    </lineage>
</organism>
<accession>A0ABV1ICZ2</accession>
<dbReference type="InterPro" id="IPR020483">
    <property type="entry name" value="Uncharacterised_YgbA"/>
</dbReference>
<protein>
    <submittedName>
        <fullName evidence="1">Nitrous oxide-stimulated promoter family protein</fullName>
    </submittedName>
</protein>
<evidence type="ECO:0000313" key="1">
    <source>
        <dbReference type="EMBL" id="MEQ2636771.1"/>
    </source>
</evidence>
<dbReference type="EMBL" id="JBBNGS010000001">
    <property type="protein sequence ID" value="MEQ2636771.1"/>
    <property type="molecule type" value="Genomic_DNA"/>
</dbReference>
<reference evidence="1 2" key="1">
    <citation type="submission" date="2024-04" db="EMBL/GenBank/DDBJ databases">
        <title>Human intestinal bacterial collection.</title>
        <authorList>
            <person name="Pauvert C."/>
            <person name="Hitch T.C.A."/>
            <person name="Clavel T."/>
        </authorList>
    </citation>
    <scope>NUCLEOTIDE SEQUENCE [LARGE SCALE GENOMIC DNA]</scope>
    <source>
        <strain evidence="1 2">CLA-AA-H197</strain>
    </source>
</reference>
<dbReference type="RefSeq" id="WP_349181134.1">
    <property type="nucleotide sequence ID" value="NZ_JBBNGS010000001.1"/>
</dbReference>
<sequence>MSKPLTPEAVEAKRERERLVVTQMIGVYCRGNHKTPRGQLCPECAALTEYASARIGRCPFMATKTFCSQCRVHCYAPAQRQAIKDVMRYAGPRMLLSHPVMTVRHGIDTLRARQSHQ</sequence>
<dbReference type="NCBIfam" id="NF007714">
    <property type="entry name" value="PRK10410.1-2"/>
    <property type="match status" value="1"/>
</dbReference>